<comment type="similarity">
    <text evidence="1 5">Belongs to the aldehyde dehydrogenase family.</text>
</comment>
<dbReference type="FunFam" id="3.40.309.10:FF:000022">
    <property type="entry name" value="NADP-dependent glyceraldehyde-3-phosphate dehydrogenase"/>
    <property type="match status" value="1"/>
</dbReference>
<dbReference type="PANTHER" id="PTHR42991:SF1">
    <property type="entry name" value="ALDEHYDE DEHYDROGENASE"/>
    <property type="match status" value="1"/>
</dbReference>
<keyword evidence="3 5" id="KW-0560">Oxidoreductase</keyword>
<dbReference type="eggNOG" id="COG1012">
    <property type="taxonomic scope" value="Bacteria"/>
</dbReference>
<gene>
    <name evidence="7" type="ORF">N780_13030</name>
</gene>
<dbReference type="GO" id="GO:0008911">
    <property type="term" value="F:lactaldehyde dehydrogenase (NAD+) activity"/>
    <property type="evidence" value="ECO:0007669"/>
    <property type="project" value="TreeGrafter"/>
</dbReference>
<dbReference type="InterPro" id="IPR051020">
    <property type="entry name" value="ALDH-related_metabolic_enz"/>
</dbReference>
<keyword evidence="8" id="KW-1185">Reference proteome</keyword>
<dbReference type="PROSITE" id="PS00687">
    <property type="entry name" value="ALDEHYDE_DEHYDR_GLU"/>
    <property type="match status" value="1"/>
</dbReference>
<dbReference type="PANTHER" id="PTHR42991">
    <property type="entry name" value="ALDEHYDE DEHYDROGENASE"/>
    <property type="match status" value="1"/>
</dbReference>
<evidence type="ECO:0000313" key="8">
    <source>
        <dbReference type="Proteomes" id="UP000030153"/>
    </source>
</evidence>
<name>A0A0A2UY46_9BACI</name>
<dbReference type="InterPro" id="IPR016162">
    <property type="entry name" value="Ald_DH_N"/>
</dbReference>
<dbReference type="Proteomes" id="UP000030153">
    <property type="component" value="Unassembled WGS sequence"/>
</dbReference>
<dbReference type="InterPro" id="IPR016160">
    <property type="entry name" value="Ald_DH_CS_CYS"/>
</dbReference>
<dbReference type="InterPro" id="IPR029510">
    <property type="entry name" value="Ald_DH_CS_GLU"/>
</dbReference>
<evidence type="ECO:0000256" key="1">
    <source>
        <dbReference type="ARBA" id="ARBA00009986"/>
    </source>
</evidence>
<dbReference type="PROSITE" id="PS00070">
    <property type="entry name" value="ALDEHYDE_DEHYDR_CYS"/>
    <property type="match status" value="1"/>
</dbReference>
<reference evidence="7 8" key="1">
    <citation type="submission" date="2013-08" db="EMBL/GenBank/DDBJ databases">
        <title>Genome of Pontibacillus chungwhensis.</title>
        <authorList>
            <person name="Wang Q."/>
            <person name="Wang G."/>
        </authorList>
    </citation>
    <scope>NUCLEOTIDE SEQUENCE [LARGE SCALE GENOMIC DNA]</scope>
    <source>
        <strain evidence="7 8">BH030062</strain>
    </source>
</reference>
<dbReference type="EMBL" id="AVBG01000001">
    <property type="protein sequence ID" value="KGP93217.1"/>
    <property type="molecule type" value="Genomic_DNA"/>
</dbReference>
<dbReference type="Gene3D" id="3.40.309.10">
    <property type="entry name" value="Aldehyde Dehydrogenase, Chain A, domain 2"/>
    <property type="match status" value="1"/>
</dbReference>
<dbReference type="Gene3D" id="3.40.605.10">
    <property type="entry name" value="Aldehyde Dehydrogenase, Chain A, domain 1"/>
    <property type="match status" value="1"/>
</dbReference>
<feature type="active site" evidence="4">
    <location>
        <position position="256"/>
    </location>
</feature>
<dbReference type="AlphaFoldDB" id="A0A0A2UY46"/>
<protein>
    <submittedName>
        <fullName evidence="7">Glyceraldehyde-3-phosphate dehydrogenase</fullName>
    </submittedName>
</protein>
<evidence type="ECO:0000259" key="6">
    <source>
        <dbReference type="Pfam" id="PF00171"/>
    </source>
</evidence>
<feature type="domain" description="Aldehyde dehydrogenase" evidence="6">
    <location>
        <begin position="19"/>
        <end position="474"/>
    </location>
</feature>
<evidence type="ECO:0000256" key="5">
    <source>
        <dbReference type="RuleBase" id="RU003345"/>
    </source>
</evidence>
<comment type="caution">
    <text evidence="7">The sequence shown here is derived from an EMBL/GenBank/DDBJ whole genome shotgun (WGS) entry which is preliminary data.</text>
</comment>
<evidence type="ECO:0000313" key="7">
    <source>
        <dbReference type="EMBL" id="KGP93217.1"/>
    </source>
</evidence>
<dbReference type="InterPro" id="IPR016163">
    <property type="entry name" value="Ald_DH_C"/>
</dbReference>
<proteinExistence type="inferred from homology"/>
<accession>A0A0A2UY46</accession>
<dbReference type="STRING" id="1385513.N780_13030"/>
<dbReference type="Pfam" id="PF00171">
    <property type="entry name" value="Aldedh"/>
    <property type="match status" value="1"/>
</dbReference>
<dbReference type="InterPro" id="IPR016161">
    <property type="entry name" value="Ald_DH/histidinol_DH"/>
</dbReference>
<evidence type="ECO:0000256" key="3">
    <source>
        <dbReference type="ARBA" id="ARBA00023002"/>
    </source>
</evidence>
<dbReference type="SUPFAM" id="SSF53720">
    <property type="entry name" value="ALDH-like"/>
    <property type="match status" value="1"/>
</dbReference>
<keyword evidence="2" id="KW-0521">NADP</keyword>
<evidence type="ECO:0000256" key="2">
    <source>
        <dbReference type="ARBA" id="ARBA00022857"/>
    </source>
</evidence>
<sequence length="480" mass="51763">MSTTTNEMIKTLLNGEWNVSESNATVDIYSPSNKELVGSVPSLSQEELNTSIENTSQAQLAWAERSVQERGEILNKWADLLEERKEEIGTAIMREVAKNKKSSVSEVERTVDYIRYTVEDAYRLNGEVKRGDGFKGGSRSKVGLAEKAPLGTILAIGPFNYPVNLSASKIAPALVQGNSVVFKPATQGAISGIKMVEALIDAGLPKELVTVATGRGSVIGDFLVQHPRVDMISFTGGTSTGRHIAKLSSMVPLVLELGGKDPAIVLEDADLDKAAKEIVAGAYSYSGQRCTAIKRVLVQDEIADELVDRIAHKVKSLSVGMPEDNKDITPLIDNKSADYVQSLIDDAKEQGAKVVSGDTREGNLLHPTLLDNVTTDMRVAWEEPFGPVLPIIRVSSQSEAIQIANESEYGLQASIFTKNIDNAMSIADKLEVGTVQLNGKTSRGPDHFPFLGVKSSGLGVQGIRESLLSVVRDKVTVINM</sequence>
<evidence type="ECO:0000256" key="4">
    <source>
        <dbReference type="PROSITE-ProRule" id="PRU10007"/>
    </source>
</evidence>
<dbReference type="InterPro" id="IPR015590">
    <property type="entry name" value="Aldehyde_DH_dom"/>
</dbReference>
<organism evidence="7 8">
    <name type="scientific">Pontibacillus chungwhensis BH030062</name>
    <dbReference type="NCBI Taxonomy" id="1385513"/>
    <lineage>
        <taxon>Bacteria</taxon>
        <taxon>Bacillati</taxon>
        <taxon>Bacillota</taxon>
        <taxon>Bacilli</taxon>
        <taxon>Bacillales</taxon>
        <taxon>Bacillaceae</taxon>
        <taxon>Pontibacillus</taxon>
    </lineage>
</organism>
<dbReference type="CDD" id="cd07082">
    <property type="entry name" value="ALDH_F11_NP-GAPDH"/>
    <property type="match status" value="1"/>
</dbReference>